<proteinExistence type="predicted"/>
<reference evidence="2" key="2">
    <citation type="submission" date="2013-04" db="UniProtKB">
        <authorList>
            <consortium name="EnsemblPlants"/>
        </authorList>
    </citation>
    <scope>IDENTIFICATION</scope>
</reference>
<dbReference type="Gramene" id="OB03G10520.1">
    <property type="protein sequence ID" value="OB03G10520.1"/>
    <property type="gene ID" value="OB03G10520"/>
</dbReference>
<keyword evidence="3" id="KW-1185">Reference proteome</keyword>
<dbReference type="HOGENOM" id="CLU_2691677_0_0_1"/>
<accession>J3LJ26</accession>
<keyword evidence="1" id="KW-0472">Membrane</keyword>
<reference evidence="2" key="1">
    <citation type="journal article" date="2013" name="Nat. Commun.">
        <title>Whole-genome sequencing of Oryza brachyantha reveals mechanisms underlying Oryza genome evolution.</title>
        <authorList>
            <person name="Chen J."/>
            <person name="Huang Q."/>
            <person name="Gao D."/>
            <person name="Wang J."/>
            <person name="Lang Y."/>
            <person name="Liu T."/>
            <person name="Li B."/>
            <person name="Bai Z."/>
            <person name="Luis Goicoechea J."/>
            <person name="Liang C."/>
            <person name="Chen C."/>
            <person name="Zhang W."/>
            <person name="Sun S."/>
            <person name="Liao Y."/>
            <person name="Zhang X."/>
            <person name="Yang L."/>
            <person name="Song C."/>
            <person name="Wang M."/>
            <person name="Shi J."/>
            <person name="Liu G."/>
            <person name="Liu J."/>
            <person name="Zhou H."/>
            <person name="Zhou W."/>
            <person name="Yu Q."/>
            <person name="An N."/>
            <person name="Chen Y."/>
            <person name="Cai Q."/>
            <person name="Wang B."/>
            <person name="Liu B."/>
            <person name="Min J."/>
            <person name="Huang Y."/>
            <person name="Wu H."/>
            <person name="Li Z."/>
            <person name="Zhang Y."/>
            <person name="Yin Y."/>
            <person name="Song W."/>
            <person name="Jiang J."/>
            <person name="Jackson S.A."/>
            <person name="Wing R.A."/>
            <person name="Wang J."/>
            <person name="Chen M."/>
        </authorList>
    </citation>
    <scope>NUCLEOTIDE SEQUENCE [LARGE SCALE GENOMIC DNA]</scope>
    <source>
        <strain evidence="2">cv. IRGC 101232</strain>
    </source>
</reference>
<protein>
    <submittedName>
        <fullName evidence="2">Uncharacterized protein</fullName>
    </submittedName>
</protein>
<evidence type="ECO:0000313" key="2">
    <source>
        <dbReference type="EnsemblPlants" id="OB03G10520.1"/>
    </source>
</evidence>
<dbReference type="EnsemblPlants" id="OB03G10520.1">
    <property type="protein sequence ID" value="OB03G10520.1"/>
    <property type="gene ID" value="OB03G10520"/>
</dbReference>
<organism evidence="2">
    <name type="scientific">Oryza brachyantha</name>
    <name type="common">malo sina</name>
    <dbReference type="NCBI Taxonomy" id="4533"/>
    <lineage>
        <taxon>Eukaryota</taxon>
        <taxon>Viridiplantae</taxon>
        <taxon>Streptophyta</taxon>
        <taxon>Embryophyta</taxon>
        <taxon>Tracheophyta</taxon>
        <taxon>Spermatophyta</taxon>
        <taxon>Magnoliopsida</taxon>
        <taxon>Liliopsida</taxon>
        <taxon>Poales</taxon>
        <taxon>Poaceae</taxon>
        <taxon>BOP clade</taxon>
        <taxon>Oryzoideae</taxon>
        <taxon>Oryzeae</taxon>
        <taxon>Oryzinae</taxon>
        <taxon>Oryza</taxon>
    </lineage>
</organism>
<name>J3LJ26_ORYBR</name>
<dbReference type="AlphaFoldDB" id="J3LJ26"/>
<evidence type="ECO:0000313" key="3">
    <source>
        <dbReference type="Proteomes" id="UP000006038"/>
    </source>
</evidence>
<evidence type="ECO:0000256" key="1">
    <source>
        <dbReference type="SAM" id="Phobius"/>
    </source>
</evidence>
<sequence>MSRACSEEQAMLYVIIMASLRFTKYCYMHSCDQSVHVILTGFACTVSCLVHSYFCFCLLACVFGNSIWSSCFGV</sequence>
<dbReference type="Proteomes" id="UP000006038">
    <property type="component" value="Chromosome 3"/>
</dbReference>
<feature type="transmembrane region" description="Helical" evidence="1">
    <location>
        <begin position="36"/>
        <end position="63"/>
    </location>
</feature>
<keyword evidence="1" id="KW-1133">Transmembrane helix</keyword>
<keyword evidence="1" id="KW-0812">Transmembrane</keyword>